<feature type="transmembrane region" description="Helical" evidence="8">
    <location>
        <begin position="1845"/>
        <end position="1864"/>
    </location>
</feature>
<feature type="transmembrane region" description="Helical" evidence="8">
    <location>
        <begin position="2132"/>
        <end position="2153"/>
    </location>
</feature>
<feature type="transmembrane region" description="Helical" evidence="8">
    <location>
        <begin position="2008"/>
        <end position="2034"/>
    </location>
</feature>
<evidence type="ECO:0000256" key="3">
    <source>
        <dbReference type="ARBA" id="ARBA00004613"/>
    </source>
</evidence>
<feature type="transmembrane region" description="Helical" evidence="8">
    <location>
        <begin position="952"/>
        <end position="973"/>
    </location>
</feature>
<keyword evidence="7" id="KW-0998">Cell outer membrane</keyword>
<feature type="transmembrane region" description="Helical" evidence="8">
    <location>
        <begin position="858"/>
        <end position="879"/>
    </location>
</feature>
<dbReference type="NCBIfam" id="TIGR01376">
    <property type="entry name" value="POMP_repeat"/>
    <property type="match status" value="2"/>
</dbReference>
<evidence type="ECO:0000256" key="5">
    <source>
        <dbReference type="ARBA" id="ARBA00022729"/>
    </source>
</evidence>
<feature type="transmembrane region" description="Helical" evidence="8">
    <location>
        <begin position="2102"/>
        <end position="2120"/>
    </location>
</feature>
<protein>
    <submittedName>
        <fullName evidence="10">Uncharacterized protein</fullName>
    </submittedName>
</protein>
<feature type="transmembrane region" description="Helical" evidence="8">
    <location>
        <begin position="915"/>
        <end position="932"/>
    </location>
</feature>
<accession>A0A1X7VCB0</accession>
<feature type="transmembrane region" description="Helical" evidence="8">
    <location>
        <begin position="1911"/>
        <end position="1935"/>
    </location>
</feature>
<evidence type="ECO:0000256" key="4">
    <source>
        <dbReference type="ARBA" id="ARBA00022525"/>
    </source>
</evidence>
<evidence type="ECO:0000256" key="1">
    <source>
        <dbReference type="ARBA" id="ARBA00004196"/>
    </source>
</evidence>
<evidence type="ECO:0000256" key="2">
    <source>
        <dbReference type="ARBA" id="ARBA00004442"/>
    </source>
</evidence>
<feature type="signal peptide" evidence="9">
    <location>
        <begin position="1"/>
        <end position="17"/>
    </location>
</feature>
<proteinExistence type="predicted"/>
<dbReference type="InterPro" id="IPR011050">
    <property type="entry name" value="Pectin_lyase_fold/virulence"/>
</dbReference>
<evidence type="ECO:0000256" key="7">
    <source>
        <dbReference type="ARBA" id="ARBA00023237"/>
    </source>
</evidence>
<evidence type="ECO:0000256" key="8">
    <source>
        <dbReference type="SAM" id="Phobius"/>
    </source>
</evidence>
<keyword evidence="8" id="KW-1133">Transmembrane helix</keyword>
<feature type="transmembrane region" description="Helical" evidence="8">
    <location>
        <begin position="1817"/>
        <end position="1838"/>
    </location>
</feature>
<dbReference type="SMART" id="SM00710">
    <property type="entry name" value="PbH1"/>
    <property type="match status" value="9"/>
</dbReference>
<dbReference type="PANTHER" id="PTHR11319">
    <property type="entry name" value="G PROTEIN-COUPLED RECEPTOR-RELATED"/>
    <property type="match status" value="1"/>
</dbReference>
<evidence type="ECO:0000313" key="10">
    <source>
        <dbReference type="EnsemblMetazoa" id="Aqu2.1.37661_001"/>
    </source>
</evidence>
<feature type="transmembrane region" description="Helical" evidence="8">
    <location>
        <begin position="2077"/>
        <end position="2096"/>
    </location>
</feature>
<reference evidence="10" key="1">
    <citation type="submission" date="2017-05" db="UniProtKB">
        <authorList>
            <consortium name="EnsemblMetazoa"/>
        </authorList>
    </citation>
    <scope>IDENTIFICATION</scope>
</reference>
<feature type="transmembrane region" description="Helical" evidence="8">
    <location>
        <begin position="1947"/>
        <end position="1965"/>
    </location>
</feature>
<dbReference type="InParanoid" id="A0A1X7VCB0"/>
<name>A0A1X7VCB0_AMPQE</name>
<dbReference type="SUPFAM" id="SSF51126">
    <property type="entry name" value="Pectin lyase-like"/>
    <property type="match status" value="1"/>
</dbReference>
<feature type="transmembrane region" description="Helical" evidence="8">
    <location>
        <begin position="2165"/>
        <end position="2186"/>
    </location>
</feature>
<keyword evidence="6 8" id="KW-0472">Membrane</keyword>
<keyword evidence="4" id="KW-0964">Secreted</keyword>
<keyword evidence="5 9" id="KW-0732">Signal</keyword>
<organism evidence="10">
    <name type="scientific">Amphimedon queenslandica</name>
    <name type="common">Sponge</name>
    <dbReference type="NCBI Taxonomy" id="400682"/>
    <lineage>
        <taxon>Eukaryota</taxon>
        <taxon>Metazoa</taxon>
        <taxon>Porifera</taxon>
        <taxon>Demospongiae</taxon>
        <taxon>Heteroscleromorpha</taxon>
        <taxon>Haplosclerida</taxon>
        <taxon>Niphatidae</taxon>
        <taxon>Amphimedon</taxon>
    </lineage>
</organism>
<dbReference type="GO" id="GO:0005576">
    <property type="term" value="C:extracellular region"/>
    <property type="evidence" value="ECO:0007669"/>
    <property type="project" value="UniProtKB-SubCell"/>
</dbReference>
<evidence type="ECO:0000256" key="6">
    <source>
        <dbReference type="ARBA" id="ARBA00023136"/>
    </source>
</evidence>
<keyword evidence="8" id="KW-0812">Transmembrane</keyword>
<dbReference type="OrthoDB" id="5989148at2759"/>
<comment type="subcellular location">
    <subcellularLocation>
        <location evidence="1">Cell envelope</location>
    </subcellularLocation>
    <subcellularLocation>
        <location evidence="2">Cell outer membrane</location>
    </subcellularLocation>
    <subcellularLocation>
        <location evidence="3">Secreted</location>
    </subcellularLocation>
</comment>
<feature type="transmembrane region" description="Helical" evidence="8">
    <location>
        <begin position="891"/>
        <end position="909"/>
    </location>
</feature>
<sequence length="2217" mass="245622">MMVFLLLFLLLLIQGFASNEIYISSNGTSEASCGSIHSPCLSLSDITQWENDTVVIIEGSIVLDSVIEIHSIDNLTFTSSSADSNEKEKSAVINCVCPSYNNCGLIIKDCQDVNFNELSVFGCSMEYKIHVLRWYYYRSGIVINTTTGIALSKVSISNNIGTGLLLINAAGTITINESVFSNNSIPYCLQQNGSNHNIVHGGAGLVILISACEIVKNCSNVSSASGNYTIQGTLFKNNTVNLTNINNRYWFLGYGGGLGILLILNVQWNTFNIEDSNFINNAAYCGGGMVWHCEKFCHNNNMYLSRCSFSNNYVSWNDFGGGALSMGIEPYSRNVSTNNNITVSETTFFDNTGYYAGGVQVYCNALDPDKSIKSYNYVTFIESNWENNSGTANSAVYIQPNFKSQYYSTFTTITTFENCSFSNNTIQRYYDPAKAPSYTFKEDVGVFVIAKLTVYFKGNNTFYNNSGTALYIMSGSAFFKRKAFTEFISNTGNAGGAIRLVGYSTIQYNNDTIFEFTNNSANSLGGAIYVSTKILSLSSHSCFLQYHNDDKKEHSYETNAQFTFIDNWSSTRIANSIFLNTIIPCQFACVFLSGIVPKPTELFKNQSCIGQVKIDNNETASSGSSFKINQPVPFLIVPGRTFSLPLTLLDDMGQNVTNRTIFQPSLSSGSDIKVSSGFEFVADNKIQFTGKPGESSNLTLKILGTDTGASIGIELASCPPGYIIDDDSSSCVCSASQGNKSLTYRGIVGCKENKGVVISGYWVGYILSNENETRNHLNLYTTDCPLGFCHYNNTKAGHGRIKQDYSLAENASRDEMDKAVCTSNRHGTMCSQCKEGYSVYFHSNTNKCGKNHHCSIGFVFYLLSELIPITGLFFIIVYFNISLTTGLAYNFFFMIQLIHHMAVSVNGAVEFKPTTIQHIYIVIYNIFNLNFFDIDELSFCLWKGARPFKDQYRFFAGLYFFYRLIVLSLLVLASRFASNEIYISSNGSSEASCGSIHSPCLSLSDITQWENDTVVIIEGSIVLDRVIEMHSIHNLNFTSSSANSNEKEKAAVINCVCPSYNNCGLIIEDCQNVNFNELSVSGCSMKYKMHVLRQYYYRSGIVMNTTTGIALSYVSISNNIGTGLLLINAAGNITIEESVFSNNSIPYALQQNGSNGNTVHGGAGLVILISACEITAKSCSHVSAPGNYSLLGTLFNNNTVNLFKLKTKNWLFSYGGGLGILSVWNVQGNTFIIKNSNFSNNAAYSGGGMIWHCQELCRDNKVTLINCKFSNNYLSLSNTGGAAMSMGISLHSGNMSTNNNVTVIETTFSSNTGYYASGVLIYCNALDPHRSIAMYNYVHFIKSRWVSNSGTASSAISIHPNYKSQYYNAFTTKITFENCSFSNNTIQRYYDPVKAPSYTFKEDVGVFVIAKLTVYFEGSNAFYNNSGTALYIMSGSAFFKRGAVTEFISNTGTAGGAIKLVGFSNVQYNNDTTFLFTNNSANFVGGAICVSTTISFSSHSCFLQYHNDKNEHSYETNARFSFIDNWSFTGIADSIFLNAIRPCQFACLTQSGSVPKPTELFKNQSCIGIFEIDNDEVASGGSLFKINQSTPLSIVPGRTYSLPLTLLDDMGQNVTKITLFHPFIPIESKIKVSPGFEFVADNKIQLMGKPGDKSNLTLKISGFQNIGASIGIELASCPPGFIIDDDSSSCACSASQNNKSLTYIGIVGCIENKGVAISGYWVGYILSNENEKPNQMNLYTTGCPFGFCHYFDVEAGSGRIKQDYSLADIASIKEMDKAVCTSNRHGTMCSQCKEGYSVYFHSDTNKCGESHLCPIGFLLYLLSEILPITGLFFTIVYFDINLTTGLAYSFVFMAQLLETMVVSVNGAVEFKPTIIRSIYTVLYSTLNLEFFNIDELSFCLWREASTLDIAIIKYVSFIYAVLLIFGFVYLFRCYTCGLKGKYCCKSIFSYSVVQGLTAFLVISYFQCSHISFLLLNRESPRGIGGTVYKDIVFWDGSLEYFSPHHLQYAIPAIVSLIIFIIPFPLILTFDGLLLKVESKVAIRFAFIRRLMPWTAIHYKLKPLLDSFQGPFKDQYRFFAGLYFFYRCIVLCLLVLASSIHHYYFLLALALVVFIVIQAIAQPFQEKSHNICAILVFTNMAFINGFTMRIYYLVSNYGYTAETITMQWIQMGLIYVPLVAAVLKVFLKCFSKFYKVQRNTCACSDYDELLFDRSGDFA</sequence>
<dbReference type="InterPro" id="IPR006626">
    <property type="entry name" value="PbH1"/>
</dbReference>
<dbReference type="PANTHER" id="PTHR11319:SF35">
    <property type="entry name" value="OUTER MEMBRANE PROTEIN PMPC-RELATED"/>
    <property type="match status" value="1"/>
</dbReference>
<dbReference type="InterPro" id="IPR003368">
    <property type="entry name" value="POMP_repeat"/>
</dbReference>
<dbReference type="EnsemblMetazoa" id="Aqu2.1.37661_001">
    <property type="protein sequence ID" value="Aqu2.1.37661_001"/>
    <property type="gene ID" value="Aqu2.1.37661"/>
</dbReference>
<evidence type="ECO:0000256" key="9">
    <source>
        <dbReference type="SAM" id="SignalP"/>
    </source>
</evidence>
<feature type="chain" id="PRO_5013185980" evidence="9">
    <location>
        <begin position="18"/>
        <end position="2217"/>
    </location>
</feature>